<reference evidence="4" key="1">
    <citation type="submission" date="2025-08" db="UniProtKB">
        <authorList>
            <consortium name="RefSeq"/>
        </authorList>
    </citation>
    <scope>IDENTIFICATION</scope>
    <source>
        <tissue evidence="4">Gonad</tissue>
    </source>
</reference>
<dbReference type="RefSeq" id="XP_019618419.1">
    <property type="nucleotide sequence ID" value="XM_019762860.1"/>
</dbReference>
<comment type="similarity">
    <text evidence="1">Belongs to the HEBP family.</text>
</comment>
<evidence type="ECO:0000313" key="4">
    <source>
        <dbReference type="RefSeq" id="XP_019618419.1"/>
    </source>
</evidence>
<evidence type="ECO:0000256" key="2">
    <source>
        <dbReference type="SAM" id="SignalP"/>
    </source>
</evidence>
<dbReference type="SUPFAM" id="SSF55136">
    <property type="entry name" value="Probable bacterial effector-binding domain"/>
    <property type="match status" value="3"/>
</dbReference>
<dbReference type="FunFam" id="3.20.80.10:FF:000002">
    <property type="entry name" value="Heme-binding protein 2"/>
    <property type="match status" value="1"/>
</dbReference>
<accession>A0A6P4Y7X0</accession>
<dbReference type="InterPro" id="IPR006917">
    <property type="entry name" value="SOUL_heme-bd"/>
</dbReference>
<dbReference type="InterPro" id="IPR011256">
    <property type="entry name" value="Reg_factor_effector_dom_sf"/>
</dbReference>
<evidence type="ECO:0000313" key="3">
    <source>
        <dbReference type="Proteomes" id="UP000515135"/>
    </source>
</evidence>
<protein>
    <submittedName>
        <fullName evidence="4">Uncharacterized protein LOC109465505 isoform X2</fullName>
    </submittedName>
</protein>
<proteinExistence type="inferred from homology"/>
<dbReference type="PANTHER" id="PTHR11220">
    <property type="entry name" value="HEME-BINDING PROTEIN-RELATED"/>
    <property type="match status" value="1"/>
</dbReference>
<dbReference type="OrthoDB" id="6424451at2759"/>
<organism evidence="3 4">
    <name type="scientific">Branchiostoma belcheri</name>
    <name type="common">Amphioxus</name>
    <dbReference type="NCBI Taxonomy" id="7741"/>
    <lineage>
        <taxon>Eukaryota</taxon>
        <taxon>Metazoa</taxon>
        <taxon>Chordata</taxon>
        <taxon>Cephalochordata</taxon>
        <taxon>Leptocardii</taxon>
        <taxon>Amphioxiformes</taxon>
        <taxon>Branchiostomatidae</taxon>
        <taxon>Branchiostoma</taxon>
    </lineage>
</organism>
<keyword evidence="2" id="KW-0732">Signal</keyword>
<dbReference type="AlphaFoldDB" id="A0A6P4Y7X0"/>
<keyword evidence="3" id="KW-1185">Reference proteome</keyword>
<gene>
    <name evidence="4" type="primary">LOC109465505</name>
</gene>
<dbReference type="PANTHER" id="PTHR11220:SF1">
    <property type="entry name" value="HEME-BINDING PROTEIN 2"/>
    <property type="match status" value="1"/>
</dbReference>
<feature type="chain" id="PRO_5028230110" evidence="2">
    <location>
        <begin position="21"/>
        <end position="932"/>
    </location>
</feature>
<dbReference type="Proteomes" id="UP000515135">
    <property type="component" value="Unplaced"/>
</dbReference>
<sequence length="932" mass="106104">MASKFLLEAFLLICVCVCYGHLHVKQPQGDNSNSEGLEKVCTEECPEFELLCSTPEYDVRRYKSALWASTTVSTLSLSQASGTTWSRIHEYFKGKNDQNIKLPGTGPMVTQTREPAENILREITVSVPLPRNMAKHPPIPDDPNVVIDLVPETVVYVKKFQGHSPRVGFIADKEAKNFFKTLSDNNEPFLGDGDYYYVAQYDSKSASSGPKTYNEIWVFALNERLFRVHEFNDHAEQAFPTCLQKDDDRLRSWHMLDQADIPVQALARKQCSQTFCKPPKLCPEPEVKEVKGIDDKTITLKKFTDLQYTSVNPYTCHYDTAIIAGTEPLAQHLQNTGVPPSEVAILCIGSVEIRDELDGKDGCQKFYRVYVARGGASGNKDQDFHELFLDNADAHGLRSPKTKEVYHLKKNPQIQYFYHKCMGGNMYYEPATTTATANVLVDRLKEEKKCFLGDHIGVWEHHPQSRLFDRFNELSIDADLDCSDQEGRPEFTFHLPLSKNYNRHEPKPVFGDRCTTYECPNMSVAMRVENNLRLMKHPAATWVCSNSTSLSCSYEQAWEKALQPILSYINGKNEDNVRMQMTKPLYGQGYSGDHECVRLFTMCMMLPKEYENNPPKPVDDLVDFRTGDKESYWYQSTFVGKPTADVLNKHLTRMTKQLDELKTFGVNYTTEHLWIGGYDDPDEEEGLYEIIIVNQQHIYWKDSEKVEDSEDKAEEGEYPDEEVLDLVPKDCRLPTCNPVQVTKKHDNYIEIYFPKSKGVCQYVKGCGHGSPRRALFLPVYKYFNGNNQEKETIGDIKDPMVFQVKIYSPEEELAGVEACEREFQLCASLPSAYADKDIPKPNGENMATFDAGDGAHGYAIGVKGSFNSIDIPATTIRLIQTLNAEKVKYSQDWLLIFAHMDDFPKKEEDKTVYFAFLQDQAMTDGVHPTDGE</sequence>
<dbReference type="Pfam" id="PF04832">
    <property type="entry name" value="SOUL"/>
    <property type="match status" value="2"/>
</dbReference>
<evidence type="ECO:0000256" key="1">
    <source>
        <dbReference type="ARBA" id="ARBA00009817"/>
    </source>
</evidence>
<dbReference type="Gene3D" id="3.20.80.10">
    <property type="entry name" value="Regulatory factor, effector binding domain"/>
    <property type="match status" value="3"/>
</dbReference>
<feature type="signal peptide" evidence="2">
    <location>
        <begin position="1"/>
        <end position="20"/>
    </location>
</feature>
<dbReference type="FunFam" id="3.20.80.10:FF:000020">
    <property type="entry name" value="Uncharacterized protein"/>
    <property type="match status" value="1"/>
</dbReference>
<name>A0A6P4Y7X0_BRABE</name>
<dbReference type="GeneID" id="109465505"/>